<dbReference type="InterPro" id="IPR000073">
    <property type="entry name" value="AB_hydrolase_1"/>
</dbReference>
<comment type="caution">
    <text evidence="3">The sequence shown here is derived from an EMBL/GenBank/DDBJ whole genome shotgun (WGS) entry which is preliminary data.</text>
</comment>
<evidence type="ECO:0000313" key="3">
    <source>
        <dbReference type="EMBL" id="RZO76340.1"/>
    </source>
</evidence>
<proteinExistence type="predicted"/>
<evidence type="ECO:0000259" key="2">
    <source>
        <dbReference type="Pfam" id="PF00561"/>
    </source>
</evidence>
<keyword evidence="1 3" id="KW-0378">Hydrolase</keyword>
<dbReference type="Gene3D" id="3.40.50.1820">
    <property type="entry name" value="alpha/beta hydrolase"/>
    <property type="match status" value="1"/>
</dbReference>
<dbReference type="GO" id="GO:0016787">
    <property type="term" value="F:hydrolase activity"/>
    <property type="evidence" value="ECO:0007669"/>
    <property type="project" value="UniProtKB-KW"/>
</dbReference>
<evidence type="ECO:0000256" key="1">
    <source>
        <dbReference type="ARBA" id="ARBA00022801"/>
    </source>
</evidence>
<dbReference type="Proteomes" id="UP000316199">
    <property type="component" value="Unassembled WGS sequence"/>
</dbReference>
<dbReference type="PRINTS" id="PR00111">
    <property type="entry name" value="ABHYDROLASE"/>
</dbReference>
<dbReference type="Pfam" id="PF00561">
    <property type="entry name" value="Abhydrolase_1"/>
    <property type="match status" value="1"/>
</dbReference>
<sequence>MDVKPLPLPNDIKSRYVSTESGLTQHILETGDPSSPLIMLMHGFPEIAFSWRYLMPALADAGFWVVAPDHRGFGRTSGWENGYDCDLDSFSMINLVRDNLALIRALDREYAHAIIGHDFGSSLTAWTALIRPDIVKRIVLMSAPFSGPPQIVQRRDSIYADLLALDRPRKHYKEYYSERFANEQLIGAPQGLHDFLRAYFHMKSADWAPNAPQLLKSWTAKELAKMPTYYVMNASETMAETVAHAMPQKVEIEKCKWMPNSDLTVYAAEFSRTGMQGGLNWYRCSISSIFQRELSVFHDFSIKKPAMFIAGNKDWGWAQAPGALDTMEKKVCSNYYGTFLIEGAGHWVQQEKPVEVIRLLLKFLEST</sequence>
<dbReference type="InterPro" id="IPR000639">
    <property type="entry name" value="Epox_hydrolase-like"/>
</dbReference>
<accession>A0A520S1J7</accession>
<feature type="domain" description="AB hydrolase-1" evidence="2">
    <location>
        <begin position="36"/>
        <end position="353"/>
    </location>
</feature>
<evidence type="ECO:0000313" key="4">
    <source>
        <dbReference type="Proteomes" id="UP000316199"/>
    </source>
</evidence>
<name>A0A520S1J7_9GAMM</name>
<dbReference type="InterPro" id="IPR029058">
    <property type="entry name" value="AB_hydrolase_fold"/>
</dbReference>
<dbReference type="PANTHER" id="PTHR43329">
    <property type="entry name" value="EPOXIDE HYDROLASE"/>
    <property type="match status" value="1"/>
</dbReference>
<dbReference type="EMBL" id="SHAG01000013">
    <property type="protein sequence ID" value="RZO76340.1"/>
    <property type="molecule type" value="Genomic_DNA"/>
</dbReference>
<organism evidence="3 4">
    <name type="scientific">OM182 bacterium</name>
    <dbReference type="NCBI Taxonomy" id="2510334"/>
    <lineage>
        <taxon>Bacteria</taxon>
        <taxon>Pseudomonadati</taxon>
        <taxon>Pseudomonadota</taxon>
        <taxon>Gammaproteobacteria</taxon>
        <taxon>OMG group</taxon>
        <taxon>OM182 clade</taxon>
    </lineage>
</organism>
<dbReference type="AlphaFoldDB" id="A0A520S1J7"/>
<dbReference type="SUPFAM" id="SSF53474">
    <property type="entry name" value="alpha/beta-Hydrolases"/>
    <property type="match status" value="1"/>
</dbReference>
<dbReference type="PRINTS" id="PR00412">
    <property type="entry name" value="EPOXHYDRLASE"/>
</dbReference>
<protein>
    <submittedName>
        <fullName evidence="3">Alpha/beta fold hydrolase</fullName>
    </submittedName>
</protein>
<gene>
    <name evidence="3" type="ORF">EVA68_04625</name>
</gene>
<reference evidence="3 4" key="1">
    <citation type="submission" date="2019-02" db="EMBL/GenBank/DDBJ databases">
        <title>Prokaryotic population dynamics and viral predation in marine succession experiment using metagenomics: the confinement effect.</title>
        <authorList>
            <person name="Haro-Moreno J.M."/>
            <person name="Rodriguez-Valera F."/>
            <person name="Lopez-Perez M."/>
        </authorList>
    </citation>
    <scope>NUCLEOTIDE SEQUENCE [LARGE SCALE GENOMIC DNA]</scope>
    <source>
        <strain evidence="3">MED-G157</strain>
    </source>
</reference>